<proteinExistence type="predicted"/>
<gene>
    <name evidence="1" type="ORF">RSPPHO_00251</name>
</gene>
<accession>H6SN01</accession>
<dbReference type="PATRIC" id="fig|1150469.3.peg.304"/>
<evidence type="ECO:0000313" key="1">
    <source>
        <dbReference type="EMBL" id="CCG06877.1"/>
    </source>
</evidence>
<protein>
    <submittedName>
        <fullName evidence="1">Uncharacterized protein</fullName>
    </submittedName>
</protein>
<dbReference type="Proteomes" id="UP000033220">
    <property type="component" value="Chromosome DSM 122"/>
</dbReference>
<reference evidence="1 2" key="1">
    <citation type="submission" date="2012-02" db="EMBL/GenBank/DDBJ databases">
        <title>Shotgun genome sequence of Phaeospirillum photometricum DSM 122.</title>
        <authorList>
            <person name="Duquesne K."/>
            <person name="Sturgis J."/>
        </authorList>
    </citation>
    <scope>NUCLEOTIDE SEQUENCE [LARGE SCALE GENOMIC DNA]</scope>
    <source>
        <strain evidence="2">DSM122</strain>
    </source>
</reference>
<name>H6SN01_PARPM</name>
<keyword evidence="2" id="KW-1185">Reference proteome</keyword>
<dbReference type="AlphaFoldDB" id="H6SN01"/>
<sequence length="111" mass="11781">MRRVLGLTTLPSRSVSRPQERSPMLFPPAPLRSRLLMGGCLGLSLLVAGGCARDSAVKPITDLSLACATTPCTCTSTTGGFFTNERTQPPEWTADGRATCPAGFALRRTVK</sequence>
<dbReference type="KEGG" id="rpm:RSPPHO_00251"/>
<organism evidence="1 2">
    <name type="scientific">Pararhodospirillum photometricum DSM 122</name>
    <dbReference type="NCBI Taxonomy" id="1150469"/>
    <lineage>
        <taxon>Bacteria</taxon>
        <taxon>Pseudomonadati</taxon>
        <taxon>Pseudomonadota</taxon>
        <taxon>Alphaproteobacteria</taxon>
        <taxon>Rhodospirillales</taxon>
        <taxon>Rhodospirillaceae</taxon>
        <taxon>Pararhodospirillum</taxon>
    </lineage>
</organism>
<dbReference type="EMBL" id="HE663493">
    <property type="protein sequence ID" value="CCG06877.1"/>
    <property type="molecule type" value="Genomic_DNA"/>
</dbReference>
<dbReference type="HOGENOM" id="CLU_2156398_0_0_5"/>
<evidence type="ECO:0000313" key="2">
    <source>
        <dbReference type="Proteomes" id="UP000033220"/>
    </source>
</evidence>